<evidence type="ECO:0000313" key="5">
    <source>
        <dbReference type="EMBL" id="MPY10001.1"/>
    </source>
</evidence>
<sequence>MSSTTLPSGTTLRLLESTDAAELAAAYRRNREHLAPWEPLREEDFFTVEGQAGAVAARLAGLASGTDAPWVLEAEGRIVGAVTLSGIVRGPFLSAHVGYWVDAALQGRGITSAALRAVLTAARDDLGLHRVQASVLPHNAGSRALLDRAGFTLIGSAPSYLRIAGRWQDHLLYQRILA</sequence>
<dbReference type="Pfam" id="PF13302">
    <property type="entry name" value="Acetyltransf_3"/>
    <property type="match status" value="1"/>
</dbReference>
<dbReference type="SUPFAM" id="SSF55729">
    <property type="entry name" value="Acyl-CoA N-acyltransferases (Nat)"/>
    <property type="match status" value="1"/>
</dbReference>
<dbReference type="Proteomes" id="UP000326464">
    <property type="component" value="Unassembled WGS sequence"/>
</dbReference>
<evidence type="ECO:0000256" key="3">
    <source>
        <dbReference type="ARBA" id="ARBA00038502"/>
    </source>
</evidence>
<dbReference type="PROSITE" id="PS51186">
    <property type="entry name" value="GNAT"/>
    <property type="match status" value="1"/>
</dbReference>
<dbReference type="GO" id="GO:0008999">
    <property type="term" value="F:protein-N-terminal-alanine acetyltransferase activity"/>
    <property type="evidence" value="ECO:0007669"/>
    <property type="project" value="TreeGrafter"/>
</dbReference>
<evidence type="ECO:0000313" key="6">
    <source>
        <dbReference type="Proteomes" id="UP000326464"/>
    </source>
</evidence>
<feature type="domain" description="N-acetyltransferase" evidence="4">
    <location>
        <begin position="10"/>
        <end position="178"/>
    </location>
</feature>
<dbReference type="PANTHER" id="PTHR43792:SF8">
    <property type="entry name" value="[RIBOSOMAL PROTEIN US5]-ALANINE N-ACETYLTRANSFERASE"/>
    <property type="match status" value="1"/>
</dbReference>
<gene>
    <name evidence="5" type="ORF">FNH21_04600</name>
</gene>
<dbReference type="InterPro" id="IPR051531">
    <property type="entry name" value="N-acetyltransferase"/>
</dbReference>
<dbReference type="EMBL" id="VJXX01000001">
    <property type="protein sequence ID" value="MPY10001.1"/>
    <property type="molecule type" value="Genomic_DNA"/>
</dbReference>
<reference evidence="6" key="1">
    <citation type="submission" date="2019-07" db="EMBL/GenBank/DDBJ databases">
        <title>Arthrobacter KR32 sp. nov., isolated from mountain cheese made of cows milk.</title>
        <authorList>
            <person name="Flegler A."/>
        </authorList>
    </citation>
    <scope>NUCLEOTIDE SEQUENCE [LARGE SCALE GENOMIC DNA]</scope>
    <source>
        <strain evidence="6">KR32</strain>
    </source>
</reference>
<dbReference type="InterPro" id="IPR016181">
    <property type="entry name" value="Acyl_CoA_acyltransferase"/>
</dbReference>
<dbReference type="AlphaFoldDB" id="A0A7X1TMW8"/>
<dbReference type="Gene3D" id="3.40.630.30">
    <property type="match status" value="1"/>
</dbReference>
<keyword evidence="1 5" id="KW-0808">Transferase</keyword>
<organism evidence="5 6">
    <name type="scientific">Arthrobacter bussei</name>
    <dbReference type="NCBI Taxonomy" id="2594179"/>
    <lineage>
        <taxon>Bacteria</taxon>
        <taxon>Bacillati</taxon>
        <taxon>Actinomycetota</taxon>
        <taxon>Actinomycetes</taxon>
        <taxon>Micrococcales</taxon>
        <taxon>Micrococcaceae</taxon>
        <taxon>Arthrobacter</taxon>
    </lineage>
</organism>
<dbReference type="InterPro" id="IPR000182">
    <property type="entry name" value="GNAT_dom"/>
</dbReference>
<name>A0A7X1TMW8_9MICC</name>
<evidence type="ECO:0000256" key="2">
    <source>
        <dbReference type="ARBA" id="ARBA00023315"/>
    </source>
</evidence>
<comment type="similarity">
    <text evidence="3">Belongs to the acetyltransferase family. RimJ subfamily.</text>
</comment>
<keyword evidence="6" id="KW-1185">Reference proteome</keyword>
<evidence type="ECO:0000259" key="4">
    <source>
        <dbReference type="PROSITE" id="PS51186"/>
    </source>
</evidence>
<keyword evidence="2" id="KW-0012">Acyltransferase</keyword>
<dbReference type="PANTHER" id="PTHR43792">
    <property type="entry name" value="GNAT FAMILY, PUTATIVE (AFU_ORTHOLOGUE AFUA_3G00765)-RELATED-RELATED"/>
    <property type="match status" value="1"/>
</dbReference>
<accession>A0A7X1TMW8</accession>
<dbReference type="GO" id="GO:0005737">
    <property type="term" value="C:cytoplasm"/>
    <property type="evidence" value="ECO:0007669"/>
    <property type="project" value="TreeGrafter"/>
</dbReference>
<evidence type="ECO:0000256" key="1">
    <source>
        <dbReference type="ARBA" id="ARBA00022679"/>
    </source>
</evidence>
<protein>
    <submittedName>
        <fullName evidence="5">GNAT family N-acetyltransferase</fullName>
    </submittedName>
</protein>
<proteinExistence type="inferred from homology"/>
<dbReference type="CDD" id="cd04301">
    <property type="entry name" value="NAT_SF"/>
    <property type="match status" value="1"/>
</dbReference>
<comment type="caution">
    <text evidence="5">The sequence shown here is derived from an EMBL/GenBank/DDBJ whole genome shotgun (WGS) entry which is preliminary data.</text>
</comment>
<dbReference type="RefSeq" id="WP_191931617.1">
    <property type="nucleotide sequence ID" value="NZ_VJXX01000001.1"/>
</dbReference>